<dbReference type="EMBL" id="JANPWB010000010">
    <property type="protein sequence ID" value="KAJ1133581.1"/>
    <property type="molecule type" value="Genomic_DNA"/>
</dbReference>
<reference evidence="2" key="1">
    <citation type="journal article" date="2022" name="bioRxiv">
        <title>Sequencing and chromosome-scale assembly of the giantPleurodeles waltlgenome.</title>
        <authorList>
            <person name="Brown T."/>
            <person name="Elewa A."/>
            <person name="Iarovenko S."/>
            <person name="Subramanian E."/>
            <person name="Araus A.J."/>
            <person name="Petzold A."/>
            <person name="Susuki M."/>
            <person name="Suzuki K.-i.T."/>
            <person name="Hayashi T."/>
            <person name="Toyoda A."/>
            <person name="Oliveira C."/>
            <person name="Osipova E."/>
            <person name="Leigh N.D."/>
            <person name="Simon A."/>
            <person name="Yun M.H."/>
        </authorList>
    </citation>
    <scope>NUCLEOTIDE SEQUENCE</scope>
    <source>
        <strain evidence="2">20211129_DDA</strain>
        <tissue evidence="2">Liver</tissue>
    </source>
</reference>
<gene>
    <name evidence="2" type="ORF">NDU88_000064</name>
</gene>
<dbReference type="AlphaFoldDB" id="A0AAV7PZ30"/>
<feature type="non-terminal residue" evidence="2">
    <location>
        <position position="1"/>
    </location>
</feature>
<evidence type="ECO:0000256" key="1">
    <source>
        <dbReference type="SAM" id="MobiDB-lite"/>
    </source>
</evidence>
<dbReference type="Proteomes" id="UP001066276">
    <property type="component" value="Chromosome 6"/>
</dbReference>
<feature type="region of interest" description="Disordered" evidence="1">
    <location>
        <begin position="32"/>
        <end position="54"/>
    </location>
</feature>
<name>A0AAV7PZ30_PLEWA</name>
<accession>A0AAV7PZ30</accession>
<feature type="non-terminal residue" evidence="2">
    <location>
        <position position="54"/>
    </location>
</feature>
<evidence type="ECO:0000313" key="3">
    <source>
        <dbReference type="Proteomes" id="UP001066276"/>
    </source>
</evidence>
<comment type="caution">
    <text evidence="2">The sequence shown here is derived from an EMBL/GenBank/DDBJ whole genome shotgun (WGS) entry which is preliminary data.</text>
</comment>
<protein>
    <submittedName>
        <fullName evidence="2">Uncharacterized protein</fullName>
    </submittedName>
</protein>
<organism evidence="2 3">
    <name type="scientific">Pleurodeles waltl</name>
    <name type="common">Iberian ribbed newt</name>
    <dbReference type="NCBI Taxonomy" id="8319"/>
    <lineage>
        <taxon>Eukaryota</taxon>
        <taxon>Metazoa</taxon>
        <taxon>Chordata</taxon>
        <taxon>Craniata</taxon>
        <taxon>Vertebrata</taxon>
        <taxon>Euteleostomi</taxon>
        <taxon>Amphibia</taxon>
        <taxon>Batrachia</taxon>
        <taxon>Caudata</taxon>
        <taxon>Salamandroidea</taxon>
        <taxon>Salamandridae</taxon>
        <taxon>Pleurodelinae</taxon>
        <taxon>Pleurodeles</taxon>
    </lineage>
</organism>
<sequence>EIRVCTFPSRCSSLCVQLVGANHSDLHIRMVGESSQSKDGAKEPTWVSEQEPCI</sequence>
<evidence type="ECO:0000313" key="2">
    <source>
        <dbReference type="EMBL" id="KAJ1133581.1"/>
    </source>
</evidence>
<proteinExistence type="predicted"/>
<keyword evidence="3" id="KW-1185">Reference proteome</keyword>